<protein>
    <recommendedName>
        <fullName evidence="2">DUF3741 domain-containing protein</fullName>
    </recommendedName>
</protein>
<feature type="region of interest" description="Disordered" evidence="1">
    <location>
        <begin position="537"/>
        <end position="587"/>
    </location>
</feature>
<feature type="domain" description="DUF3741" evidence="2">
    <location>
        <begin position="348"/>
        <end position="368"/>
    </location>
</feature>
<dbReference type="PANTHER" id="PTHR34282">
    <property type="entry name" value="OS01G0228800 PROTEIN-RELATED"/>
    <property type="match status" value="1"/>
</dbReference>
<feature type="compositionally biased region" description="Acidic residues" evidence="1">
    <location>
        <begin position="238"/>
        <end position="251"/>
    </location>
</feature>
<dbReference type="EMBL" id="JAAIUW010000008">
    <property type="protein sequence ID" value="KAF7822035.1"/>
    <property type="molecule type" value="Genomic_DNA"/>
</dbReference>
<feature type="compositionally biased region" description="Basic and acidic residues" evidence="1">
    <location>
        <begin position="510"/>
        <end position="522"/>
    </location>
</feature>
<name>A0A834WG35_9FABA</name>
<gene>
    <name evidence="3" type="ORF">G2W53_027490</name>
</gene>
<dbReference type="Proteomes" id="UP000634136">
    <property type="component" value="Unassembled WGS sequence"/>
</dbReference>
<evidence type="ECO:0000313" key="4">
    <source>
        <dbReference type="Proteomes" id="UP000634136"/>
    </source>
</evidence>
<feature type="compositionally biased region" description="Polar residues" evidence="1">
    <location>
        <begin position="281"/>
        <end position="296"/>
    </location>
</feature>
<dbReference type="PANTHER" id="PTHR34282:SF1">
    <property type="entry name" value="DUF3741 DOMAIN-CONTAINING PROTEIN"/>
    <property type="match status" value="1"/>
</dbReference>
<comment type="caution">
    <text evidence="3">The sequence shown here is derived from an EMBL/GenBank/DDBJ whole genome shotgun (WGS) entry which is preliminary data.</text>
</comment>
<accession>A0A834WG35</accession>
<feature type="region of interest" description="Disordered" evidence="1">
    <location>
        <begin position="611"/>
        <end position="638"/>
    </location>
</feature>
<feature type="compositionally biased region" description="Basic and acidic residues" evidence="1">
    <location>
        <begin position="537"/>
        <end position="553"/>
    </location>
</feature>
<dbReference type="AlphaFoldDB" id="A0A834WG35"/>
<dbReference type="Pfam" id="PF14383">
    <property type="entry name" value="VARLMGL"/>
    <property type="match status" value="1"/>
</dbReference>
<feature type="region of interest" description="Disordered" evidence="1">
    <location>
        <begin position="50"/>
        <end position="74"/>
    </location>
</feature>
<reference evidence="3" key="1">
    <citation type="submission" date="2020-09" db="EMBL/GenBank/DDBJ databases">
        <title>Genome-Enabled Discovery of Anthraquinone Biosynthesis in Senna tora.</title>
        <authorList>
            <person name="Kang S.-H."/>
            <person name="Pandey R.P."/>
            <person name="Lee C.-M."/>
            <person name="Sim J.-S."/>
            <person name="Jeong J.-T."/>
            <person name="Choi B.-S."/>
            <person name="Jung M."/>
            <person name="Ginzburg D."/>
            <person name="Zhao K."/>
            <person name="Won S.Y."/>
            <person name="Oh T.-J."/>
            <person name="Yu Y."/>
            <person name="Kim N.-H."/>
            <person name="Lee O.R."/>
            <person name="Lee T.-H."/>
            <person name="Bashyal P."/>
            <person name="Kim T.-S."/>
            <person name="Lee W.-H."/>
            <person name="Kawkins C."/>
            <person name="Kim C.-K."/>
            <person name="Kim J.S."/>
            <person name="Ahn B.O."/>
            <person name="Rhee S.Y."/>
            <person name="Sohng J.K."/>
        </authorList>
    </citation>
    <scope>NUCLEOTIDE SEQUENCE</scope>
    <source>
        <tissue evidence="3">Leaf</tissue>
    </source>
</reference>
<feature type="compositionally biased region" description="Polar residues" evidence="1">
    <location>
        <begin position="614"/>
        <end position="626"/>
    </location>
</feature>
<dbReference type="InterPro" id="IPR032795">
    <property type="entry name" value="DUF3741-assoc"/>
</dbReference>
<proteinExistence type="predicted"/>
<evidence type="ECO:0000259" key="2">
    <source>
        <dbReference type="Pfam" id="PF14383"/>
    </source>
</evidence>
<feature type="compositionally biased region" description="Polar residues" evidence="1">
    <location>
        <begin position="50"/>
        <end position="70"/>
    </location>
</feature>
<feature type="compositionally biased region" description="Polar residues" evidence="1">
    <location>
        <begin position="567"/>
        <end position="586"/>
    </location>
</feature>
<feature type="region of interest" description="Disordered" evidence="1">
    <location>
        <begin position="222"/>
        <end position="323"/>
    </location>
</feature>
<dbReference type="OrthoDB" id="761625at2759"/>
<sequence>MNMMAKRSDFAQKLLDDLHLRKERMASSHSQSSTHIDAYAYTKQTYRGSRNVKASETVSSRTGDMLNSSSRSHRSAMNIGEASNQIVAYGRDQNTVQLSDMSLAMAYAFENGGKLTSTDSSFTTSVIGFLHQMKRGTMEYSKMERGGNFDRQVASTSNFPTLSPAHVNAISKGAQKLNHILRACSDGSLSMDRYSIEFAKQLLQGAMDLEESLRMLVDLDRSSESMKTSQKKNRITLLEEDENDDDGEDDERTITTSEQKPLARLSFSFDRPSRHSHNLQEKGNTNLMQSPHALTSSKEHRNLDNEKQDVNTSKLLSHKRSTSYSFDNKNLNALLKQKSQLAPKQSTKEKARIPNVIARLMGLDNLPEKVELGKTPQKDSGSTQKIQEMTFKHTATGNTKKTQPVNKQTENLVPQKKQKVTEPIDVTKTQEKELIYGADKKVIIQKAISEVADHNEKTPWRDLNEIKASKGLEKGTIKVDKQRDSATQMNIIRESRKDAQVNGRRQNQTTHREQKGTVKGRTDDLLLINMLSQLEQADERSEVDSSFQEEKESTGSALQFEKKQTNKHNVSNQKKSPNHLAIQQPNGLLKYGSQEVKYQREKLVHHSEEKMLQGRQQKGSEATAKNPSKYPHDLNNSQKQQPLINQATSFKPNFAESIDAMKSDGFLNSHYDQNRDEASNEFDVKVKEMINRKPSQITSPINRQSEAVKGRHAIVTMMDENSVHKLANKMVKNTRKKKSLFPEKTGEVLTRRNGTMLHSTKHVEQQSLMLQELKQRTSNKFNFSNEAEQERVSMLKEADALVISSNESIVTIEPLDVRRQPDTEVELPSAMCMSDGVKVQSRHESADLASNHLYQDGKLVSSNDKQNQATPMAAYEEFRSCEIAPNTINGFHKDKMDIKHHSQLHKQRVSQRRIQEPLTESENFLKWILVMSQPFLNTAEALFGLNIPFSILQGGDHQDNQDGGSKLILDCGYEVMKRKGIRQELKVHPCSKISITSIKIRSLDDLVRQLNEDLEKLKFYGRNRASHVDIEEYLPKMLENDVYNKYPDIDSMWDLGWNDDSFAFLEKYHVIRDIEKHILNELLDETTCELLNLQRGLTMTITY</sequence>
<evidence type="ECO:0000256" key="1">
    <source>
        <dbReference type="SAM" id="MobiDB-lite"/>
    </source>
</evidence>
<organism evidence="3 4">
    <name type="scientific">Senna tora</name>
    <dbReference type="NCBI Taxonomy" id="362788"/>
    <lineage>
        <taxon>Eukaryota</taxon>
        <taxon>Viridiplantae</taxon>
        <taxon>Streptophyta</taxon>
        <taxon>Embryophyta</taxon>
        <taxon>Tracheophyta</taxon>
        <taxon>Spermatophyta</taxon>
        <taxon>Magnoliopsida</taxon>
        <taxon>eudicotyledons</taxon>
        <taxon>Gunneridae</taxon>
        <taxon>Pentapetalae</taxon>
        <taxon>rosids</taxon>
        <taxon>fabids</taxon>
        <taxon>Fabales</taxon>
        <taxon>Fabaceae</taxon>
        <taxon>Caesalpinioideae</taxon>
        <taxon>Cassia clade</taxon>
        <taxon>Senna</taxon>
    </lineage>
</organism>
<keyword evidence="4" id="KW-1185">Reference proteome</keyword>
<feature type="region of interest" description="Disordered" evidence="1">
    <location>
        <begin position="493"/>
        <end position="522"/>
    </location>
</feature>
<feature type="compositionally biased region" description="Basic and acidic residues" evidence="1">
    <location>
        <begin position="297"/>
        <end position="309"/>
    </location>
</feature>
<evidence type="ECO:0000313" key="3">
    <source>
        <dbReference type="EMBL" id="KAF7822035.1"/>
    </source>
</evidence>